<protein>
    <submittedName>
        <fullName evidence="2">Oxidoreductase</fullName>
    </submittedName>
</protein>
<reference evidence="3" key="1">
    <citation type="journal article" date="2019" name="Int. J. Syst. Evol. Microbiol.">
        <title>The Global Catalogue of Microorganisms (GCM) 10K type strain sequencing project: providing services to taxonomists for standard genome sequencing and annotation.</title>
        <authorList>
            <consortium name="The Broad Institute Genomics Platform"/>
            <consortium name="The Broad Institute Genome Sequencing Center for Infectious Disease"/>
            <person name="Wu L."/>
            <person name="Ma J."/>
        </authorList>
    </citation>
    <scope>NUCLEOTIDE SEQUENCE [LARGE SCALE GENOMIC DNA]</scope>
    <source>
        <strain evidence="3">NBRC 112416</strain>
    </source>
</reference>
<dbReference type="InterPro" id="IPR036291">
    <property type="entry name" value="NAD(P)-bd_dom_sf"/>
</dbReference>
<accession>A0ABQ5W2T6</accession>
<sequence>MRKDRVLIIGINGHVGHAAAQAFVDAGWSVTGFGRSNRQPIAGVDFVAGDADDVGALKGAIADADVVFNGLNLPYDKWFDGRAEAQLARVIEAMGSSGKTMLFPGNVYNYAASQELLTPDAPVRPERPRGEIRVRMEAMLKAAAARGAFQAIVVRAGDFFGPKSHNDWHDLLILREAGKGRVALAAHETPHSWAYLPDLGRAFVRLAERRGALAGYEAFHFAGHYVTAGQMFHAIQAVTPMKLKRVPTPWLMLSAVGLAMPLMRELVKMRYLWDNPMRLADPRLDAMLGPDFGTPFEEAVAATVEKFFEGEKAAA</sequence>
<comment type="caution">
    <text evidence="2">The sequence shown here is derived from an EMBL/GenBank/DDBJ whole genome shotgun (WGS) entry which is preliminary data.</text>
</comment>
<dbReference type="Pfam" id="PF01370">
    <property type="entry name" value="Epimerase"/>
    <property type="match status" value="1"/>
</dbReference>
<proteinExistence type="predicted"/>
<name>A0ABQ5W2T6_9HYPH</name>
<gene>
    <name evidence="2" type="ORF">GCM10010862_14460</name>
</gene>
<evidence type="ECO:0000259" key="1">
    <source>
        <dbReference type="Pfam" id="PF01370"/>
    </source>
</evidence>
<dbReference type="Proteomes" id="UP001156691">
    <property type="component" value="Unassembled WGS sequence"/>
</dbReference>
<feature type="domain" description="NAD-dependent epimerase/dehydratase" evidence="1">
    <location>
        <begin position="6"/>
        <end position="209"/>
    </location>
</feature>
<dbReference type="InterPro" id="IPR001509">
    <property type="entry name" value="Epimerase_deHydtase"/>
</dbReference>
<evidence type="ECO:0000313" key="3">
    <source>
        <dbReference type="Proteomes" id="UP001156691"/>
    </source>
</evidence>
<dbReference type="SUPFAM" id="SSF51735">
    <property type="entry name" value="NAD(P)-binding Rossmann-fold domains"/>
    <property type="match status" value="1"/>
</dbReference>
<keyword evidence="3" id="KW-1185">Reference proteome</keyword>
<evidence type="ECO:0000313" key="2">
    <source>
        <dbReference type="EMBL" id="GLQ54187.1"/>
    </source>
</evidence>
<organism evidence="2 3">
    <name type="scientific">Devosia nitrariae</name>
    <dbReference type="NCBI Taxonomy" id="2071872"/>
    <lineage>
        <taxon>Bacteria</taxon>
        <taxon>Pseudomonadati</taxon>
        <taxon>Pseudomonadota</taxon>
        <taxon>Alphaproteobacteria</taxon>
        <taxon>Hyphomicrobiales</taxon>
        <taxon>Devosiaceae</taxon>
        <taxon>Devosia</taxon>
    </lineage>
</organism>
<dbReference type="Gene3D" id="3.40.50.720">
    <property type="entry name" value="NAD(P)-binding Rossmann-like Domain"/>
    <property type="match status" value="1"/>
</dbReference>
<dbReference type="RefSeq" id="WP_284339620.1">
    <property type="nucleotide sequence ID" value="NZ_BSNS01000007.1"/>
</dbReference>
<dbReference type="EMBL" id="BSNS01000007">
    <property type="protein sequence ID" value="GLQ54187.1"/>
    <property type="molecule type" value="Genomic_DNA"/>
</dbReference>